<dbReference type="PANTHER" id="PTHR43790:SF9">
    <property type="entry name" value="GALACTOFURANOSE TRANSPORTER ATP-BINDING PROTEIN YTFR"/>
    <property type="match status" value="1"/>
</dbReference>
<comment type="caution">
    <text evidence="10">The sequence shown here is derived from an EMBL/GenBank/DDBJ whole genome shotgun (WGS) entry which is preliminary data.</text>
</comment>
<keyword evidence="11" id="KW-1185">Reference proteome</keyword>
<dbReference type="AlphaFoldDB" id="A0A8J6JFN2"/>
<dbReference type="FunFam" id="3.40.50.300:FF:000127">
    <property type="entry name" value="Ribose import ATP-binding protein RbsA"/>
    <property type="match status" value="1"/>
</dbReference>
<dbReference type="CDD" id="cd03216">
    <property type="entry name" value="ABC_Carb_Monos_I"/>
    <property type="match status" value="1"/>
</dbReference>
<dbReference type="GO" id="GO:0005524">
    <property type="term" value="F:ATP binding"/>
    <property type="evidence" value="ECO:0007669"/>
    <property type="project" value="UniProtKB-KW"/>
</dbReference>
<evidence type="ECO:0000256" key="8">
    <source>
        <dbReference type="ARBA" id="ARBA00023136"/>
    </source>
</evidence>
<keyword evidence="7" id="KW-1278">Translocase</keyword>
<dbReference type="Gene3D" id="3.40.50.300">
    <property type="entry name" value="P-loop containing nucleotide triphosphate hydrolases"/>
    <property type="match status" value="2"/>
</dbReference>
<evidence type="ECO:0000313" key="10">
    <source>
        <dbReference type="EMBL" id="MBC5738746.1"/>
    </source>
</evidence>
<proteinExistence type="predicted"/>
<evidence type="ECO:0000256" key="5">
    <source>
        <dbReference type="ARBA" id="ARBA00022741"/>
    </source>
</evidence>
<dbReference type="Proteomes" id="UP000607645">
    <property type="component" value="Unassembled WGS sequence"/>
</dbReference>
<keyword evidence="8" id="KW-0472">Membrane</keyword>
<reference evidence="10" key="1">
    <citation type="submission" date="2020-08" db="EMBL/GenBank/DDBJ databases">
        <title>Genome public.</title>
        <authorList>
            <person name="Liu C."/>
            <person name="Sun Q."/>
        </authorList>
    </citation>
    <scope>NUCLEOTIDE SEQUENCE</scope>
    <source>
        <strain evidence="10">NSJ-52</strain>
    </source>
</reference>
<keyword evidence="3" id="KW-1003">Cell membrane</keyword>
<organism evidence="10 11">
    <name type="scientific">Lawsonibacter faecis</name>
    <dbReference type="NCBI Taxonomy" id="2763052"/>
    <lineage>
        <taxon>Bacteria</taxon>
        <taxon>Bacillati</taxon>
        <taxon>Bacillota</taxon>
        <taxon>Clostridia</taxon>
        <taxon>Eubacteriales</taxon>
        <taxon>Oscillospiraceae</taxon>
        <taxon>Lawsonibacter</taxon>
    </lineage>
</organism>
<dbReference type="InterPro" id="IPR003593">
    <property type="entry name" value="AAA+_ATPase"/>
</dbReference>
<evidence type="ECO:0000256" key="3">
    <source>
        <dbReference type="ARBA" id="ARBA00022475"/>
    </source>
</evidence>
<keyword evidence="5" id="KW-0547">Nucleotide-binding</keyword>
<feature type="domain" description="ABC transporter" evidence="9">
    <location>
        <begin position="5"/>
        <end position="239"/>
    </location>
</feature>
<evidence type="ECO:0000259" key="9">
    <source>
        <dbReference type="PROSITE" id="PS50893"/>
    </source>
</evidence>
<dbReference type="InterPro" id="IPR017871">
    <property type="entry name" value="ABC_transporter-like_CS"/>
</dbReference>
<dbReference type="PROSITE" id="PS50893">
    <property type="entry name" value="ABC_TRANSPORTER_2"/>
    <property type="match status" value="2"/>
</dbReference>
<dbReference type="GO" id="GO:0016887">
    <property type="term" value="F:ATP hydrolysis activity"/>
    <property type="evidence" value="ECO:0007669"/>
    <property type="project" value="InterPro"/>
</dbReference>
<gene>
    <name evidence="10" type="ORF">H8S62_17170</name>
</gene>
<dbReference type="PANTHER" id="PTHR43790">
    <property type="entry name" value="CARBOHYDRATE TRANSPORT ATP-BINDING PROTEIN MG119-RELATED"/>
    <property type="match status" value="1"/>
</dbReference>
<evidence type="ECO:0000256" key="6">
    <source>
        <dbReference type="ARBA" id="ARBA00022840"/>
    </source>
</evidence>
<dbReference type="EMBL" id="JACOPQ010000020">
    <property type="protein sequence ID" value="MBC5738746.1"/>
    <property type="molecule type" value="Genomic_DNA"/>
</dbReference>
<dbReference type="RefSeq" id="WP_186920379.1">
    <property type="nucleotide sequence ID" value="NZ_JACOPQ010000020.1"/>
</dbReference>
<dbReference type="PROSITE" id="PS00211">
    <property type="entry name" value="ABC_TRANSPORTER_1"/>
    <property type="match status" value="1"/>
</dbReference>
<evidence type="ECO:0000256" key="2">
    <source>
        <dbReference type="ARBA" id="ARBA00022448"/>
    </source>
</evidence>
<keyword evidence="2" id="KW-0813">Transport</keyword>
<dbReference type="InterPro" id="IPR027417">
    <property type="entry name" value="P-loop_NTPase"/>
</dbReference>
<evidence type="ECO:0000313" key="11">
    <source>
        <dbReference type="Proteomes" id="UP000607645"/>
    </source>
</evidence>
<keyword evidence="4" id="KW-0677">Repeat</keyword>
<dbReference type="Pfam" id="PF00005">
    <property type="entry name" value="ABC_tran"/>
    <property type="match status" value="2"/>
</dbReference>
<keyword evidence="6 10" id="KW-0067">ATP-binding</keyword>
<comment type="subcellular location">
    <subcellularLocation>
        <location evidence="1">Cell membrane</location>
        <topology evidence="1">Peripheral membrane protein</topology>
    </subcellularLocation>
</comment>
<feature type="domain" description="ABC transporter" evidence="9">
    <location>
        <begin position="257"/>
        <end position="501"/>
    </location>
</feature>
<dbReference type="InterPro" id="IPR003439">
    <property type="entry name" value="ABC_transporter-like_ATP-bd"/>
</dbReference>
<evidence type="ECO:0000256" key="1">
    <source>
        <dbReference type="ARBA" id="ARBA00004202"/>
    </source>
</evidence>
<evidence type="ECO:0000256" key="4">
    <source>
        <dbReference type="ARBA" id="ARBA00022737"/>
    </source>
</evidence>
<dbReference type="SMART" id="SM00382">
    <property type="entry name" value="AAA"/>
    <property type="match status" value="2"/>
</dbReference>
<dbReference type="CDD" id="cd03215">
    <property type="entry name" value="ABC_Carb_Monos_II"/>
    <property type="match status" value="1"/>
</dbReference>
<evidence type="ECO:0000256" key="7">
    <source>
        <dbReference type="ARBA" id="ARBA00022967"/>
    </source>
</evidence>
<accession>A0A8J6JFN2</accession>
<dbReference type="InterPro" id="IPR050107">
    <property type="entry name" value="ABC_carbohydrate_import_ATPase"/>
</dbReference>
<name>A0A8J6JFN2_9FIRM</name>
<dbReference type="SUPFAM" id="SSF52540">
    <property type="entry name" value="P-loop containing nucleoside triphosphate hydrolases"/>
    <property type="match status" value="2"/>
</dbReference>
<protein>
    <submittedName>
        <fullName evidence="10">ABC transporter ATP-binding protein</fullName>
    </submittedName>
</protein>
<sequence length="508" mass="54939">MEPVVRMVGITKRFPAIVANDSVDFTLEAGQIHALVGENGAGKTTLMRVLYGQYAPDEGEIWVGGERRSYNVAGALALGIGMVHQNFMQIPEMSIVENIILGHTPKRLGFVNYRQARQRVQELLTRFGMKNSPDAPISSLCVGERQKIEIIKVLYLGARVLILDEPTAVLTPQETTELFGILRELKAEGTSVIFISHKLREVIEIADRITVMRKGRVAAGFDGGGVDETAVAQAMIGKQDVQLLQNDKAADIGAAVLEAKNLWCFDGDGVPKLRNLSLQVRAGEILGVGGVEGNGQSQLIDILVGMLQASGGTVTLAGEDISRCSIRERRDRGLGYIPEDRMTTGLALEGDIDENLICGCDNRGPFSRMGLLMRKAIRENTGRMIESFDIRGVSAGKPVKSLSGGNMQKIVLAREIARNPKVLIAAQPTRGLDIGAINFVREHLLARKRGGTAILLVSADLEELMSLSDRLIILYEGSCAGEITDLGTVSEADIGLLMGGVTRRKKEG</sequence>
<dbReference type="GO" id="GO:0005886">
    <property type="term" value="C:plasma membrane"/>
    <property type="evidence" value="ECO:0007669"/>
    <property type="project" value="UniProtKB-SubCell"/>
</dbReference>